<dbReference type="Gene3D" id="1.10.510.10">
    <property type="entry name" value="Transferase(Phosphotransferase) domain 1"/>
    <property type="match status" value="1"/>
</dbReference>
<evidence type="ECO:0000256" key="11">
    <source>
        <dbReference type="ARBA" id="ARBA00048679"/>
    </source>
</evidence>
<dbReference type="GO" id="GO:0005856">
    <property type="term" value="C:cytoskeleton"/>
    <property type="evidence" value="ECO:0007669"/>
    <property type="project" value="UniProtKB-SubCell"/>
</dbReference>
<feature type="binding site" evidence="13">
    <location>
        <position position="39"/>
    </location>
    <ligand>
        <name>ATP</name>
        <dbReference type="ChEBI" id="CHEBI:30616"/>
    </ligand>
</feature>
<dbReference type="PROSITE" id="PS00107">
    <property type="entry name" value="PROTEIN_KINASE_ATP"/>
    <property type="match status" value="1"/>
</dbReference>
<dbReference type="GO" id="GO:0004674">
    <property type="term" value="F:protein serine/threonine kinase activity"/>
    <property type="evidence" value="ECO:0007669"/>
    <property type="project" value="UniProtKB-KW"/>
</dbReference>
<accession>A0A4Y7KWH9</accession>
<keyword evidence="9" id="KW-0206">Cytoskeleton</keyword>
<protein>
    <recommendedName>
        <fullName evidence="2">non-specific serine/threonine protein kinase</fullName>
        <ecNumber evidence="2">2.7.11.1</ecNumber>
    </recommendedName>
    <alternativeName>
        <fullName evidence="12">Fused homolog</fullName>
    </alternativeName>
</protein>
<evidence type="ECO:0000256" key="13">
    <source>
        <dbReference type="PROSITE-ProRule" id="PRU10141"/>
    </source>
</evidence>
<dbReference type="Pfam" id="PF00069">
    <property type="entry name" value="Pkinase"/>
    <property type="match status" value="1"/>
</dbReference>
<evidence type="ECO:0000313" key="16">
    <source>
        <dbReference type="EMBL" id="RZC77684.1"/>
    </source>
</evidence>
<keyword evidence="4" id="KW-0723">Serine/threonine-protein kinase</keyword>
<dbReference type="PANTHER" id="PTHR22983">
    <property type="entry name" value="PROTEIN KINASE RELATED"/>
    <property type="match status" value="1"/>
</dbReference>
<feature type="domain" description="Protein kinase" evidence="15">
    <location>
        <begin position="6"/>
        <end position="256"/>
    </location>
</feature>
<evidence type="ECO:0000256" key="3">
    <source>
        <dbReference type="ARBA" id="ARBA00022490"/>
    </source>
</evidence>
<evidence type="ECO:0000256" key="7">
    <source>
        <dbReference type="ARBA" id="ARBA00022777"/>
    </source>
</evidence>
<keyword evidence="5" id="KW-0808">Transferase</keyword>
<dbReference type="SUPFAM" id="SSF56112">
    <property type="entry name" value="Protein kinase-like (PK-like)"/>
    <property type="match status" value="1"/>
</dbReference>
<dbReference type="InterPro" id="IPR008271">
    <property type="entry name" value="Ser/Thr_kinase_AS"/>
</dbReference>
<evidence type="ECO:0000256" key="14">
    <source>
        <dbReference type="SAM" id="MobiDB-lite"/>
    </source>
</evidence>
<evidence type="ECO:0000256" key="4">
    <source>
        <dbReference type="ARBA" id="ARBA00022527"/>
    </source>
</evidence>
<dbReference type="GO" id="GO:0005737">
    <property type="term" value="C:cytoplasm"/>
    <property type="evidence" value="ECO:0007669"/>
    <property type="project" value="UniProtKB-ARBA"/>
</dbReference>
<keyword evidence="7" id="KW-0418">Kinase</keyword>
<keyword evidence="6 13" id="KW-0547">Nucleotide-binding</keyword>
<dbReference type="SMART" id="SM00185">
    <property type="entry name" value="ARM"/>
    <property type="match status" value="3"/>
</dbReference>
<dbReference type="CDD" id="cd14002">
    <property type="entry name" value="STKc_STK36"/>
    <property type="match status" value="1"/>
</dbReference>
<feature type="region of interest" description="Disordered" evidence="14">
    <location>
        <begin position="276"/>
        <end position="348"/>
    </location>
</feature>
<proteinExistence type="predicted"/>
<evidence type="ECO:0000256" key="1">
    <source>
        <dbReference type="ARBA" id="ARBA00004245"/>
    </source>
</evidence>
<dbReference type="InterPro" id="IPR000719">
    <property type="entry name" value="Prot_kinase_dom"/>
</dbReference>
<evidence type="ECO:0000256" key="8">
    <source>
        <dbReference type="ARBA" id="ARBA00022840"/>
    </source>
</evidence>
<evidence type="ECO:0000256" key="12">
    <source>
        <dbReference type="ARBA" id="ARBA00075375"/>
    </source>
</evidence>
<dbReference type="FunFam" id="3.30.200.20:FF:000042">
    <property type="entry name" value="Aurora kinase A"/>
    <property type="match status" value="1"/>
</dbReference>
<comment type="subcellular location">
    <subcellularLocation>
        <location evidence="1">Cytoplasm</location>
        <location evidence="1">Cytoskeleton</location>
    </subcellularLocation>
</comment>
<evidence type="ECO:0000259" key="15">
    <source>
        <dbReference type="PROSITE" id="PS50011"/>
    </source>
</evidence>
<dbReference type="InterPro" id="IPR011989">
    <property type="entry name" value="ARM-like"/>
</dbReference>
<dbReference type="Proteomes" id="UP000316621">
    <property type="component" value="Chromosome 9"/>
</dbReference>
<keyword evidence="17" id="KW-1185">Reference proteome</keyword>
<dbReference type="PANTHER" id="PTHR22983:SF6">
    <property type="entry name" value="SERINE_THREONINE-PROTEIN KINASE 36"/>
    <property type="match status" value="1"/>
</dbReference>
<evidence type="ECO:0000256" key="9">
    <source>
        <dbReference type="ARBA" id="ARBA00023212"/>
    </source>
</evidence>
<dbReference type="OMA" id="HAVEIMS"/>
<comment type="catalytic activity">
    <reaction evidence="10">
        <text>L-threonyl-[protein] + ATP = O-phospho-L-threonyl-[protein] + ADP + H(+)</text>
        <dbReference type="Rhea" id="RHEA:46608"/>
        <dbReference type="Rhea" id="RHEA-COMP:11060"/>
        <dbReference type="Rhea" id="RHEA-COMP:11605"/>
        <dbReference type="ChEBI" id="CHEBI:15378"/>
        <dbReference type="ChEBI" id="CHEBI:30013"/>
        <dbReference type="ChEBI" id="CHEBI:30616"/>
        <dbReference type="ChEBI" id="CHEBI:61977"/>
        <dbReference type="ChEBI" id="CHEBI:456216"/>
        <dbReference type="EC" id="2.7.11.1"/>
    </reaction>
</comment>
<dbReference type="InterPro" id="IPR000225">
    <property type="entry name" value="Armadillo"/>
</dbReference>
<comment type="catalytic activity">
    <reaction evidence="11">
        <text>L-seryl-[protein] + ATP = O-phospho-L-seryl-[protein] + ADP + H(+)</text>
        <dbReference type="Rhea" id="RHEA:17989"/>
        <dbReference type="Rhea" id="RHEA-COMP:9863"/>
        <dbReference type="Rhea" id="RHEA-COMP:11604"/>
        <dbReference type="ChEBI" id="CHEBI:15378"/>
        <dbReference type="ChEBI" id="CHEBI:29999"/>
        <dbReference type="ChEBI" id="CHEBI:30616"/>
        <dbReference type="ChEBI" id="CHEBI:83421"/>
        <dbReference type="ChEBI" id="CHEBI:456216"/>
        <dbReference type="EC" id="2.7.11.1"/>
    </reaction>
</comment>
<dbReference type="SUPFAM" id="SSF48371">
    <property type="entry name" value="ARM repeat"/>
    <property type="match status" value="1"/>
</dbReference>
<dbReference type="GO" id="GO:0005524">
    <property type="term" value="F:ATP binding"/>
    <property type="evidence" value="ECO:0007669"/>
    <property type="project" value="UniProtKB-UniRule"/>
</dbReference>
<keyword evidence="8 13" id="KW-0067">ATP-binding</keyword>
<dbReference type="PROSITE" id="PS50011">
    <property type="entry name" value="PROTEIN_KINASE_DOM"/>
    <property type="match status" value="1"/>
</dbReference>
<dbReference type="OrthoDB" id="266718at2759"/>
<feature type="compositionally biased region" description="Polar residues" evidence="14">
    <location>
        <begin position="307"/>
        <end position="321"/>
    </location>
</feature>
<evidence type="ECO:0000256" key="10">
    <source>
        <dbReference type="ARBA" id="ARBA00047899"/>
    </source>
</evidence>
<dbReference type="InterPro" id="IPR016024">
    <property type="entry name" value="ARM-type_fold"/>
</dbReference>
<keyword evidence="3" id="KW-0963">Cytoplasm</keyword>
<dbReference type="InterPro" id="IPR017441">
    <property type="entry name" value="Protein_kinase_ATP_BS"/>
</dbReference>
<dbReference type="STRING" id="3469.A0A4Y7KWH9"/>
<reference evidence="16 17" key="1">
    <citation type="journal article" date="2018" name="Science">
        <title>The opium poppy genome and morphinan production.</title>
        <authorList>
            <person name="Guo L."/>
            <person name="Winzer T."/>
            <person name="Yang X."/>
            <person name="Li Y."/>
            <person name="Ning Z."/>
            <person name="He Z."/>
            <person name="Teodor R."/>
            <person name="Lu Y."/>
            <person name="Bowser T.A."/>
            <person name="Graham I.A."/>
            <person name="Ye K."/>
        </authorList>
    </citation>
    <scope>NUCLEOTIDE SEQUENCE [LARGE SCALE GENOMIC DNA]</scope>
    <source>
        <strain evidence="17">cv. HN1</strain>
        <tissue evidence="16">Leaves</tissue>
    </source>
</reference>
<dbReference type="PROSITE" id="PS00108">
    <property type="entry name" value="PROTEIN_KINASE_ST"/>
    <property type="match status" value="1"/>
</dbReference>
<evidence type="ECO:0000256" key="2">
    <source>
        <dbReference type="ARBA" id="ARBA00012513"/>
    </source>
</evidence>
<dbReference type="InterPro" id="IPR011009">
    <property type="entry name" value="Kinase-like_dom_sf"/>
</dbReference>
<dbReference type="EMBL" id="CM010723">
    <property type="protein sequence ID" value="RZC77684.1"/>
    <property type="molecule type" value="Genomic_DNA"/>
</dbReference>
<dbReference type="FunFam" id="1.10.510.10:FF:000292">
    <property type="entry name" value="Serine/threonine-protein kinase 36"/>
    <property type="match status" value="1"/>
</dbReference>
<evidence type="ECO:0000256" key="6">
    <source>
        <dbReference type="ARBA" id="ARBA00022741"/>
    </source>
</evidence>
<dbReference type="SMART" id="SM00220">
    <property type="entry name" value="S_TKc"/>
    <property type="match status" value="1"/>
</dbReference>
<evidence type="ECO:0000256" key="5">
    <source>
        <dbReference type="ARBA" id="ARBA00022679"/>
    </source>
</evidence>
<dbReference type="EC" id="2.7.11.1" evidence="2"/>
<dbReference type="Gramene" id="RZC77684">
    <property type="protein sequence ID" value="RZC77684"/>
    <property type="gene ID" value="C5167_001899"/>
</dbReference>
<sequence length="1346" mass="146921">MGVENYHVIEMVGEGSFGKVYKGRRKFSGQTVAMKFILKHGKSDKDIQNLRQEIEILRKLKHENIIAMLDSFETPQEFCVVTEFAQGELFEILEDDKCLPEEQVQAIAKQLVRALHYLHSNRIIHRDMKPQNILIGAGSIVKLCDFGFARAMSTNTVVLRSIKGTPLYMAPELVQEQPYNHTADLWSLGVILYELFVGQPPFYTNSVYQLVRHIIKDPVKYPDTMSSNFKSFLKGLLNKMPQRRLTWPALREHPFVKETSDDLEAMESRIATAAATGNDAAWRGEDNNKHAAPAGSYAATPEKKAHSSTTPENKGSRSPLTNDRLHSPVAAMDSPFPHEDPSELTVPSVNSGCQVLDRLESNSRTMKGANFIGQDSEAMSLVLMPLMDWSKDSSKPSRAQDIVRVNVSLRILSNLAVAGALHSNVALDDMIRELLVFTDNVINMKSLDGNGLTEKSFSLMKKLVDISGTDLRDSYIQHWSILVELYSKVVDYTEDASGRVLNESTGCIAVMLSRVVQGLKRSLVGGGPEVASPNEVPKQILRHAKTAGVAESLSVCLVASGTSLIAGSPNMLRAACEACRGLWALVNGFEILFTAGNIYLFPLKTFWSHSLHRLDIGEHERGSMLGIESAKVIDAVAKALIKSKAMQVAIYYCLHQRMESALSAAIQLMLRCCVHNESICGLLCGLPNSLPATTVVSGGGDGTIISEIFSILCLCTLHPNKEPPTGEASKSKISNPNALVLHSCLILATTAQYLKLSGRVSASFILTTTPKKQLSRLSVLAHYSSSNDTVTTSLQPHCLSAMLALASVLSLESGVPSESSLSESAMPMIPPTTTLCSILAIPSTDRNEASSNHCGMLSYWHGVRDGCVGLLETRLKWGGPLAVQQACAKKAPQILLCLLANRLPNVEMDESKDLIGLSPTGVTWMVSSICHCLSNGALLFREILVRSDNVKLISSLISEAHLKILKCWSGPGGGTDGVRDLINTVIDLLAFPFVAVQNVTSGLPSTTASVSSGFLLNMGSPGGKLGVQDKDMVKGIEANMPKYVQVLLEVGVPDRILKCLDYVKSRDLGKPVAFLAKMASVRPLALHLLGKGLLDPGNVRKLLNSSNPREVVLDILMIISDLARMDKDLYEHLNRADLLESMKTFLSHEDPNVRAKTCSAIGNMCRHSPYFYSSLASQHIISLLIDRCADPDKRTRKYACFAIGNAAYHNDLLYEELRRSIPLLTSLLVSSEEDKTRANAAGALSNLVRNSNRLCEDIISKGAMQALLKLVADCSTVALSPSRKDAVNESPLKIALFSLAKMCSYSPCRQFVRSSELLPIIGRLKQSPDETVANYVSIIIKKIAEA</sequence>
<name>A0A4Y7KWH9_PAPSO</name>
<gene>
    <name evidence="16" type="ORF">C5167_001899</name>
</gene>
<organism evidence="16 17">
    <name type="scientific">Papaver somniferum</name>
    <name type="common">Opium poppy</name>
    <dbReference type="NCBI Taxonomy" id="3469"/>
    <lineage>
        <taxon>Eukaryota</taxon>
        <taxon>Viridiplantae</taxon>
        <taxon>Streptophyta</taxon>
        <taxon>Embryophyta</taxon>
        <taxon>Tracheophyta</taxon>
        <taxon>Spermatophyta</taxon>
        <taxon>Magnoliopsida</taxon>
        <taxon>Ranunculales</taxon>
        <taxon>Papaveraceae</taxon>
        <taxon>Papaveroideae</taxon>
        <taxon>Papaver</taxon>
    </lineage>
</organism>
<dbReference type="FunFam" id="1.25.10.10:FF:000223">
    <property type="entry name" value="Serine/threonine-protein kinase TIO"/>
    <property type="match status" value="1"/>
</dbReference>
<dbReference type="Gene3D" id="1.25.10.10">
    <property type="entry name" value="Leucine-rich Repeat Variant"/>
    <property type="match status" value="1"/>
</dbReference>
<evidence type="ECO:0000313" key="17">
    <source>
        <dbReference type="Proteomes" id="UP000316621"/>
    </source>
</evidence>